<keyword evidence="3" id="KW-1185">Reference proteome</keyword>
<dbReference type="RefSeq" id="XP_040712564.1">
    <property type="nucleotide sequence ID" value="XM_040858679.1"/>
</dbReference>
<dbReference type="Proteomes" id="UP000193689">
    <property type="component" value="Unassembled WGS sequence"/>
</dbReference>
<accession>A0A1Y2DLJ7</accession>
<name>A0A1Y2DLJ7_9PEZI</name>
<evidence type="ECO:0000313" key="3">
    <source>
        <dbReference type="Proteomes" id="UP000193689"/>
    </source>
</evidence>
<dbReference type="AlphaFoldDB" id="A0A1Y2DLJ7"/>
<evidence type="ECO:0000256" key="1">
    <source>
        <dbReference type="SAM" id="Phobius"/>
    </source>
</evidence>
<dbReference type="GeneID" id="63774891"/>
<evidence type="ECO:0000313" key="2">
    <source>
        <dbReference type="EMBL" id="ORY60130.1"/>
    </source>
</evidence>
<dbReference type="EMBL" id="MCFJ01000012">
    <property type="protein sequence ID" value="ORY60130.1"/>
    <property type="molecule type" value="Genomic_DNA"/>
</dbReference>
<gene>
    <name evidence="2" type="ORF">BCR38DRAFT_412327</name>
</gene>
<proteinExistence type="predicted"/>
<comment type="caution">
    <text evidence="2">The sequence shown here is derived from an EMBL/GenBank/DDBJ whole genome shotgun (WGS) entry which is preliminary data.</text>
</comment>
<organism evidence="2 3">
    <name type="scientific">Pseudomassariella vexata</name>
    <dbReference type="NCBI Taxonomy" id="1141098"/>
    <lineage>
        <taxon>Eukaryota</taxon>
        <taxon>Fungi</taxon>
        <taxon>Dikarya</taxon>
        <taxon>Ascomycota</taxon>
        <taxon>Pezizomycotina</taxon>
        <taxon>Sordariomycetes</taxon>
        <taxon>Xylariomycetidae</taxon>
        <taxon>Amphisphaeriales</taxon>
        <taxon>Pseudomassariaceae</taxon>
        <taxon>Pseudomassariella</taxon>
    </lineage>
</organism>
<keyword evidence="1" id="KW-0472">Membrane</keyword>
<keyword evidence="1" id="KW-0812">Transmembrane</keyword>
<keyword evidence="1" id="KW-1133">Transmembrane helix</keyword>
<feature type="transmembrane region" description="Helical" evidence="1">
    <location>
        <begin position="6"/>
        <end position="24"/>
    </location>
</feature>
<feature type="transmembrane region" description="Helical" evidence="1">
    <location>
        <begin position="36"/>
        <end position="59"/>
    </location>
</feature>
<reference evidence="2 3" key="1">
    <citation type="submission" date="2016-07" db="EMBL/GenBank/DDBJ databases">
        <title>Pervasive Adenine N6-methylation of Active Genes in Fungi.</title>
        <authorList>
            <consortium name="DOE Joint Genome Institute"/>
            <person name="Mondo S.J."/>
            <person name="Dannebaum R.O."/>
            <person name="Kuo R.C."/>
            <person name="Labutti K."/>
            <person name="Haridas S."/>
            <person name="Kuo A."/>
            <person name="Salamov A."/>
            <person name="Ahrendt S.R."/>
            <person name="Lipzen A."/>
            <person name="Sullivan W."/>
            <person name="Andreopoulos W.B."/>
            <person name="Clum A."/>
            <person name="Lindquist E."/>
            <person name="Daum C."/>
            <person name="Ramamoorthy G.K."/>
            <person name="Gryganskyi A."/>
            <person name="Culley D."/>
            <person name="Magnuson J.K."/>
            <person name="James T.Y."/>
            <person name="O'Malley M.A."/>
            <person name="Stajich J.E."/>
            <person name="Spatafora J.W."/>
            <person name="Visel A."/>
            <person name="Grigoriev I.V."/>
        </authorList>
    </citation>
    <scope>NUCLEOTIDE SEQUENCE [LARGE SCALE GENOMIC DNA]</scope>
    <source>
        <strain evidence="2 3">CBS 129021</strain>
    </source>
</reference>
<dbReference type="InParanoid" id="A0A1Y2DLJ7"/>
<protein>
    <submittedName>
        <fullName evidence="2">Uncharacterized protein</fullName>
    </submittedName>
</protein>
<sequence>MPSISINFWCFAFFNSFVNPSAAINMPLMCLTSIQAFFLVTNWILIVIIAASIANIFFVVSCITLFLRIVALIFQQIPAWRIGIVNFVRLSRYFDGDLKRFRFSNVLAFLKLHKWKILQ</sequence>